<dbReference type="InterPro" id="IPR036928">
    <property type="entry name" value="AS_sf"/>
</dbReference>
<protein>
    <recommendedName>
        <fullName evidence="3">Amidase</fullName>
    </recommendedName>
</protein>
<dbReference type="AlphaFoldDB" id="A0AAJ0A214"/>
<evidence type="ECO:0008006" key="3">
    <source>
        <dbReference type="Google" id="ProtNLM"/>
    </source>
</evidence>
<reference evidence="1" key="1">
    <citation type="submission" date="2021-06" db="EMBL/GenBank/DDBJ databases">
        <title>Comparative genomics, transcriptomics and evolutionary studies reveal genomic signatures of adaptation to plant cell wall in hemibiotrophic fungi.</title>
        <authorList>
            <consortium name="DOE Joint Genome Institute"/>
            <person name="Baroncelli R."/>
            <person name="Diaz J.F."/>
            <person name="Benocci T."/>
            <person name="Peng M."/>
            <person name="Battaglia E."/>
            <person name="Haridas S."/>
            <person name="Andreopoulos W."/>
            <person name="Labutti K."/>
            <person name="Pangilinan J."/>
            <person name="Floch G.L."/>
            <person name="Makela M.R."/>
            <person name="Henrissat B."/>
            <person name="Grigoriev I.V."/>
            <person name="Crouch J.A."/>
            <person name="De Vries R.P."/>
            <person name="Sukno S.A."/>
            <person name="Thon M.R."/>
        </authorList>
    </citation>
    <scope>NUCLEOTIDE SEQUENCE</scope>
    <source>
        <strain evidence="1">CBS 102054</strain>
    </source>
</reference>
<organism evidence="1 2">
    <name type="scientific">Colletotrichum phormii</name>
    <dbReference type="NCBI Taxonomy" id="359342"/>
    <lineage>
        <taxon>Eukaryota</taxon>
        <taxon>Fungi</taxon>
        <taxon>Dikarya</taxon>
        <taxon>Ascomycota</taxon>
        <taxon>Pezizomycotina</taxon>
        <taxon>Sordariomycetes</taxon>
        <taxon>Hypocreomycetidae</taxon>
        <taxon>Glomerellales</taxon>
        <taxon>Glomerellaceae</taxon>
        <taxon>Colletotrichum</taxon>
        <taxon>Colletotrichum acutatum species complex</taxon>
    </lineage>
</organism>
<dbReference type="EMBL" id="JAHMHQ010000002">
    <property type="protein sequence ID" value="KAK1655014.1"/>
    <property type="molecule type" value="Genomic_DNA"/>
</dbReference>
<sequence>MTWTGFHMPVINVPVFVGANGMPVGISLVGPRFQDQQLLKTTQVLVEVFGAQGSCKIPL</sequence>
<name>A0AAJ0A214_9PEZI</name>
<dbReference type="RefSeq" id="XP_060451058.1">
    <property type="nucleotide sequence ID" value="XM_060587346.1"/>
</dbReference>
<evidence type="ECO:0000313" key="1">
    <source>
        <dbReference type="EMBL" id="KAK1655014.1"/>
    </source>
</evidence>
<comment type="caution">
    <text evidence="1">The sequence shown here is derived from an EMBL/GenBank/DDBJ whole genome shotgun (WGS) entry which is preliminary data.</text>
</comment>
<proteinExistence type="predicted"/>
<dbReference type="Gene3D" id="3.90.1300.10">
    <property type="entry name" value="Amidase signature (AS) domain"/>
    <property type="match status" value="1"/>
</dbReference>
<dbReference type="SUPFAM" id="SSF75304">
    <property type="entry name" value="Amidase signature (AS) enzymes"/>
    <property type="match status" value="1"/>
</dbReference>
<evidence type="ECO:0000313" key="2">
    <source>
        <dbReference type="Proteomes" id="UP001243989"/>
    </source>
</evidence>
<keyword evidence="2" id="KW-1185">Reference proteome</keyword>
<gene>
    <name evidence="1" type="ORF">BDP81DRAFT_390010</name>
</gene>
<dbReference type="GeneID" id="85472208"/>
<accession>A0AAJ0A214</accession>
<dbReference type="Proteomes" id="UP001243989">
    <property type="component" value="Unassembled WGS sequence"/>
</dbReference>